<dbReference type="EMBL" id="CP012333">
    <property type="protein sequence ID" value="AKU94003.1"/>
    <property type="molecule type" value="Genomic_DNA"/>
</dbReference>
<dbReference type="RefSeq" id="WP_146645667.1">
    <property type="nucleotide sequence ID" value="NZ_CP012333.1"/>
</dbReference>
<feature type="compositionally biased region" description="Basic and acidic residues" evidence="1">
    <location>
        <begin position="36"/>
        <end position="69"/>
    </location>
</feature>
<dbReference type="AlphaFoldDB" id="A0A0K1PKD5"/>
<dbReference type="Proteomes" id="UP000064967">
    <property type="component" value="Chromosome"/>
</dbReference>
<keyword evidence="3" id="KW-1185">Reference proteome</keyword>
<evidence type="ECO:0000313" key="3">
    <source>
        <dbReference type="Proteomes" id="UP000064967"/>
    </source>
</evidence>
<name>A0A0K1PKD5_9BACT</name>
<feature type="region of interest" description="Disordered" evidence="1">
    <location>
        <begin position="1"/>
        <end position="80"/>
    </location>
</feature>
<feature type="compositionally biased region" description="Polar residues" evidence="1">
    <location>
        <begin position="10"/>
        <end position="20"/>
    </location>
</feature>
<gene>
    <name evidence="2" type="ORF">AKJ09_00667</name>
</gene>
<evidence type="ECO:0000256" key="1">
    <source>
        <dbReference type="SAM" id="MobiDB-lite"/>
    </source>
</evidence>
<reference evidence="2 3" key="1">
    <citation type="submission" date="2015-08" db="EMBL/GenBank/DDBJ databases">
        <authorList>
            <person name="Babu N.S."/>
            <person name="Beckwith C.J."/>
            <person name="Beseler K.G."/>
            <person name="Brison A."/>
            <person name="Carone J.V."/>
            <person name="Caskin T.P."/>
            <person name="Diamond M."/>
            <person name="Durham M.E."/>
            <person name="Foxe J.M."/>
            <person name="Go M."/>
            <person name="Henderson B.A."/>
            <person name="Jones I.B."/>
            <person name="McGettigan J.A."/>
            <person name="Micheletti S.J."/>
            <person name="Nasrallah M.E."/>
            <person name="Ortiz D."/>
            <person name="Piller C.R."/>
            <person name="Privatt S.R."/>
            <person name="Schneider S.L."/>
            <person name="Sharp S."/>
            <person name="Smith T.C."/>
            <person name="Stanton J.D."/>
            <person name="Ullery H.E."/>
            <person name="Wilson R.J."/>
            <person name="Serrano M.G."/>
            <person name="Buck G."/>
            <person name="Lee V."/>
            <person name="Wang Y."/>
            <person name="Carvalho R."/>
            <person name="Voegtly L."/>
            <person name="Shi R."/>
            <person name="Duckworth R."/>
            <person name="Johnson A."/>
            <person name="Loviza R."/>
            <person name="Walstead R."/>
            <person name="Shah Z."/>
            <person name="Kiflezghi M."/>
            <person name="Wade K."/>
            <person name="Ball S.L."/>
            <person name="Bradley K.W."/>
            <person name="Asai D.J."/>
            <person name="Bowman C.A."/>
            <person name="Russell D.A."/>
            <person name="Pope W.H."/>
            <person name="Jacobs-Sera D."/>
            <person name="Hendrix R.W."/>
            <person name="Hatfull G.F."/>
        </authorList>
    </citation>
    <scope>NUCLEOTIDE SEQUENCE [LARGE SCALE GENOMIC DNA]</scope>
    <source>
        <strain evidence="2 3">DSM 27648</strain>
    </source>
</reference>
<protein>
    <submittedName>
        <fullName evidence="2">Uncharacterized protein</fullName>
    </submittedName>
</protein>
<evidence type="ECO:0000313" key="2">
    <source>
        <dbReference type="EMBL" id="AKU94003.1"/>
    </source>
</evidence>
<sequence length="80" mass="8828">MTDKAKPNVIQVNQGDQSGEGNYDATRRYRQGLEQSMREGKSEELAKEAEEALEGPEGKALREAEEKAKRGQIPGGAPRR</sequence>
<organism evidence="2 3">
    <name type="scientific">Labilithrix luteola</name>
    <dbReference type="NCBI Taxonomy" id="1391654"/>
    <lineage>
        <taxon>Bacteria</taxon>
        <taxon>Pseudomonadati</taxon>
        <taxon>Myxococcota</taxon>
        <taxon>Polyangia</taxon>
        <taxon>Polyangiales</taxon>
        <taxon>Labilitrichaceae</taxon>
        <taxon>Labilithrix</taxon>
    </lineage>
</organism>
<proteinExistence type="predicted"/>
<accession>A0A0K1PKD5</accession>
<dbReference type="STRING" id="1391654.AKJ09_00667"/>
<dbReference type="KEGG" id="llu:AKJ09_00667"/>